<dbReference type="PROSITE" id="PS50048">
    <property type="entry name" value="ZN2_CY6_FUNGAL_2"/>
    <property type="match status" value="1"/>
</dbReference>
<dbReference type="SUPFAM" id="SSF57701">
    <property type="entry name" value="Zn2/Cys6 DNA-binding domain"/>
    <property type="match status" value="1"/>
</dbReference>
<dbReference type="Pfam" id="PF11951">
    <property type="entry name" value="Fungal_trans_2"/>
    <property type="match status" value="1"/>
</dbReference>
<dbReference type="InterPro" id="IPR053157">
    <property type="entry name" value="Sterol_Uptake_Regulator"/>
</dbReference>
<evidence type="ECO:0000313" key="2">
    <source>
        <dbReference type="EMBL" id="KTB34832.1"/>
    </source>
</evidence>
<dbReference type="InterPro" id="IPR001138">
    <property type="entry name" value="Zn2Cys6_DnaBD"/>
</dbReference>
<organism evidence="2 3">
    <name type="scientific">Moniliophthora roreri</name>
    <name type="common">Frosty pod rot fungus</name>
    <name type="synonym">Monilia roreri</name>
    <dbReference type="NCBI Taxonomy" id="221103"/>
    <lineage>
        <taxon>Eukaryota</taxon>
        <taxon>Fungi</taxon>
        <taxon>Dikarya</taxon>
        <taxon>Basidiomycota</taxon>
        <taxon>Agaricomycotina</taxon>
        <taxon>Agaricomycetes</taxon>
        <taxon>Agaricomycetidae</taxon>
        <taxon>Agaricales</taxon>
        <taxon>Marasmiineae</taxon>
        <taxon>Marasmiaceae</taxon>
        <taxon>Moniliophthora</taxon>
    </lineage>
</organism>
<sequence length="392" mass="44664">MKANDMDNESPPGDHKRHIRYHRKSRTGCFSCKKRRVKCDEVHPTCGNCSRREVDCIWDQPNIRQATEGRELARLSPPLLAQRHAELSPPSPVDMNSLMLIHHYTIATYPSVYSKPICATACKVSIPQLSFTSPFLMHSMLSITAFHLEILNTDRVEAANYALMAINHKNAALSLLPTLTGVSDASLLGIGLLTMFTLCSSLRTSECSIFPMLKTIHNIWHGMQGYSFTDHSLKTLDWVHLLNNLPDSPDNPFPAHLFSIYLPTSDFPDPEELEDPEIADAYKSAVDALCTARPFSYSGYELIAAIKWPELFSTKFLELLLEKRPRALVILYHYCAMLHGVSYCWWSGDSLRRMEYVRSLLDEKWRYCLDSNRSYLDEITPFSSAFLTRSVY</sequence>
<dbReference type="PANTHER" id="PTHR47784:SF5">
    <property type="entry name" value="STEROL UPTAKE CONTROL PROTEIN 2"/>
    <property type="match status" value="1"/>
</dbReference>
<dbReference type="EMBL" id="LATX01002029">
    <property type="protein sequence ID" value="KTB34832.1"/>
    <property type="molecule type" value="Genomic_DNA"/>
</dbReference>
<dbReference type="CDD" id="cd00067">
    <property type="entry name" value="GAL4"/>
    <property type="match status" value="1"/>
</dbReference>
<dbReference type="InterPro" id="IPR036864">
    <property type="entry name" value="Zn2-C6_fun-type_DNA-bd_sf"/>
</dbReference>
<gene>
    <name evidence="2" type="ORF">WG66_12573</name>
</gene>
<evidence type="ECO:0000259" key="1">
    <source>
        <dbReference type="PROSITE" id="PS50048"/>
    </source>
</evidence>
<dbReference type="eggNOG" id="ENOG502QRM1">
    <property type="taxonomic scope" value="Eukaryota"/>
</dbReference>
<dbReference type="GO" id="GO:0001228">
    <property type="term" value="F:DNA-binding transcription activator activity, RNA polymerase II-specific"/>
    <property type="evidence" value="ECO:0007669"/>
    <property type="project" value="TreeGrafter"/>
</dbReference>
<dbReference type="Proteomes" id="UP000054988">
    <property type="component" value="Unassembled WGS sequence"/>
</dbReference>
<dbReference type="GO" id="GO:0008270">
    <property type="term" value="F:zinc ion binding"/>
    <property type="evidence" value="ECO:0007669"/>
    <property type="project" value="InterPro"/>
</dbReference>
<accession>A0A0W0FET3</accession>
<evidence type="ECO:0000313" key="3">
    <source>
        <dbReference type="Proteomes" id="UP000054988"/>
    </source>
</evidence>
<dbReference type="Pfam" id="PF00172">
    <property type="entry name" value="Zn_clus"/>
    <property type="match status" value="1"/>
</dbReference>
<dbReference type="PROSITE" id="PS00463">
    <property type="entry name" value="ZN2_CY6_FUNGAL_1"/>
    <property type="match status" value="1"/>
</dbReference>
<comment type="caution">
    <text evidence="2">The sequence shown here is derived from an EMBL/GenBank/DDBJ whole genome shotgun (WGS) entry which is preliminary data.</text>
</comment>
<dbReference type="AlphaFoldDB" id="A0A0W0FET3"/>
<proteinExistence type="predicted"/>
<dbReference type="SMART" id="SM00066">
    <property type="entry name" value="GAL4"/>
    <property type="match status" value="1"/>
</dbReference>
<dbReference type="InterPro" id="IPR021858">
    <property type="entry name" value="Fun_TF"/>
</dbReference>
<name>A0A0W0FET3_MONRR</name>
<protein>
    <recommendedName>
        <fullName evidence="1">Zn(2)-C6 fungal-type domain-containing protein</fullName>
    </recommendedName>
</protein>
<reference evidence="2 3" key="1">
    <citation type="submission" date="2015-12" db="EMBL/GenBank/DDBJ databases">
        <title>Draft genome sequence of Moniliophthora roreri, the causal agent of frosty pod rot of cacao.</title>
        <authorList>
            <person name="Aime M.C."/>
            <person name="Diaz-Valderrama J.R."/>
            <person name="Kijpornyongpan T."/>
            <person name="Phillips-Mora W."/>
        </authorList>
    </citation>
    <scope>NUCLEOTIDE SEQUENCE [LARGE SCALE GENOMIC DNA]</scope>
    <source>
        <strain evidence="2 3">MCA 2952</strain>
    </source>
</reference>
<dbReference type="Gene3D" id="4.10.240.10">
    <property type="entry name" value="Zn(2)-C6 fungal-type DNA-binding domain"/>
    <property type="match status" value="1"/>
</dbReference>
<feature type="domain" description="Zn(2)-C6 fungal-type" evidence="1">
    <location>
        <begin position="28"/>
        <end position="58"/>
    </location>
</feature>
<dbReference type="PANTHER" id="PTHR47784">
    <property type="entry name" value="STEROL UPTAKE CONTROL PROTEIN 2"/>
    <property type="match status" value="1"/>
</dbReference>